<dbReference type="Pfam" id="PF12679">
    <property type="entry name" value="ABC2_membrane_2"/>
    <property type="match status" value="1"/>
</dbReference>
<feature type="transmembrane region" description="Helical" evidence="1">
    <location>
        <begin position="12"/>
        <end position="36"/>
    </location>
</feature>
<feature type="transmembrane region" description="Helical" evidence="1">
    <location>
        <begin position="738"/>
        <end position="761"/>
    </location>
</feature>
<protein>
    <submittedName>
        <fullName evidence="3">ABC transporter</fullName>
    </submittedName>
</protein>
<keyword evidence="1" id="KW-0472">Membrane</keyword>
<dbReference type="InterPro" id="IPR029062">
    <property type="entry name" value="Class_I_gatase-like"/>
</dbReference>
<keyword evidence="1" id="KW-0812">Transmembrane</keyword>
<dbReference type="GO" id="GO:0140359">
    <property type="term" value="F:ABC-type transporter activity"/>
    <property type="evidence" value="ECO:0007669"/>
    <property type="project" value="InterPro"/>
</dbReference>
<proteinExistence type="predicted"/>
<dbReference type="OrthoDB" id="1020756at2"/>
<organism evidence="3 6">
    <name type="scientific">Sanguibacteroides justesenii</name>
    <dbReference type="NCBI Taxonomy" id="1547597"/>
    <lineage>
        <taxon>Bacteria</taxon>
        <taxon>Pseudomonadati</taxon>
        <taxon>Bacteroidota</taxon>
        <taxon>Bacteroidia</taxon>
        <taxon>Bacteroidales</taxon>
        <taxon>Porphyromonadaceae</taxon>
        <taxon>Sanguibacteroides</taxon>
    </lineage>
</organism>
<dbReference type="EMBL" id="JPIU01000036">
    <property type="protein sequence ID" value="KIO46093.1"/>
    <property type="molecule type" value="Genomic_DNA"/>
</dbReference>
<evidence type="ECO:0000259" key="2">
    <source>
        <dbReference type="Pfam" id="PF09822"/>
    </source>
</evidence>
<dbReference type="Pfam" id="PF09822">
    <property type="entry name" value="ABC_transp_aux"/>
    <property type="match status" value="1"/>
</dbReference>
<comment type="caution">
    <text evidence="3">The sequence shown here is derived from an EMBL/GenBank/DDBJ whole genome shotgun (WGS) entry which is preliminary data.</text>
</comment>
<feature type="domain" description="ABC-type uncharacterised transport system" evidence="2">
    <location>
        <begin position="451"/>
        <end position="688"/>
    </location>
</feature>
<feature type="transmembrane region" description="Helical" evidence="1">
    <location>
        <begin position="174"/>
        <end position="193"/>
    </location>
</feature>
<reference evidence="3 6" key="1">
    <citation type="submission" date="2014-07" db="EMBL/GenBank/DDBJ databases">
        <title>Porphyromonadaceae bacterium OUH 308042 = ATCC BAA-2681 = DSM 28342 draft genome.</title>
        <authorList>
            <person name="Sydenham T.V."/>
            <person name="Hasman H."/>
            <person name="Justensen U.S."/>
        </authorList>
    </citation>
    <scope>NUCLEOTIDE SEQUENCE [LARGE SCALE GENOMIC DNA]</scope>
    <source>
        <strain evidence="3 6">OUH 308042</strain>
    </source>
</reference>
<feature type="transmembrane region" description="Helical" evidence="1">
    <location>
        <begin position="229"/>
        <end position="247"/>
    </location>
</feature>
<gene>
    <name evidence="3" type="ORF">BA92_03240</name>
    <name evidence="4" type="ORF">IE90_00435</name>
</gene>
<dbReference type="SUPFAM" id="SSF52317">
    <property type="entry name" value="Class I glutamine amidotransferase-like"/>
    <property type="match status" value="1"/>
</dbReference>
<dbReference type="Proteomes" id="UP000031980">
    <property type="component" value="Unassembled WGS sequence"/>
</dbReference>
<evidence type="ECO:0000313" key="3">
    <source>
        <dbReference type="EMBL" id="KIO46093.1"/>
    </source>
</evidence>
<evidence type="ECO:0000313" key="6">
    <source>
        <dbReference type="Proteomes" id="UP000031980"/>
    </source>
</evidence>
<dbReference type="RefSeq" id="WP_041501946.1">
    <property type="nucleotide sequence ID" value="NZ_JPIT01000006.1"/>
</dbReference>
<dbReference type="Proteomes" id="UP000031937">
    <property type="component" value="Unassembled WGS sequence"/>
</dbReference>
<evidence type="ECO:0000313" key="4">
    <source>
        <dbReference type="EMBL" id="KIO47469.1"/>
    </source>
</evidence>
<feature type="transmembrane region" description="Helical" evidence="1">
    <location>
        <begin position="48"/>
        <end position="68"/>
    </location>
</feature>
<feature type="transmembrane region" description="Helical" evidence="1">
    <location>
        <begin position="146"/>
        <end position="168"/>
    </location>
</feature>
<reference evidence="4 5" key="2">
    <citation type="submission" date="2014-07" db="EMBL/GenBank/DDBJ databases">
        <title>Porphyromonadaceae bacterium OUH 334697 = ATCC BAA-2682 = DSM 28341 draft genome.</title>
        <authorList>
            <person name="Sydenham T.V."/>
            <person name="Hasman H."/>
            <person name="Justesen U.S."/>
        </authorList>
    </citation>
    <scope>NUCLEOTIDE SEQUENCE [LARGE SCALE GENOMIC DNA]</scope>
    <source>
        <strain evidence="4 5">OUH 334697</strain>
    </source>
</reference>
<sequence>MNTIYRLAKSELGQLFFSPVAWLVLIIFAFQTGMIFSDVFGNQLQNQSLGHSLYGVTHQVYVGYVGIFTKMVRNLYLYIPLLTMGLMSREFSSGSIKLLYASPITNLQIILGKYLSMMAYGFILICIWLLYILFGACTIDHMDIPLTLSSVFGLYLLICAYSAIGLFMSTLTSYQVVAAMGTLAVLGFLNFVGEMGQGVDFIRDITYWLSISGRVYEFLEGMICSEDVIYFVVVIFLFLALSVIKLQAERKKRSLPKTIFQYSAVIISALFIGYLSTLPHAKYYYDVTATKNNTLTPNSQEIVKKIEGGLTITTYVNLLEENRYTGLPRNRKDDFKRFEKYIRFKPEIKMKYVYYYDHAKDESLESRYPGLSDKEKAEKLCKVDKLNFNMFLSPEEIKKIIDLSPEENRFVRLIERDNGQKAVLRVYDDMEKHPSETEITAALKRFLVKSPRLAFLIGHEERNITSGGDRYYKRFATDVYFRHSLINQGFDVTTLSLKEEEVPQDIDILIIADMKTPLDPLEQERLKRYIDKGGNLFILGEPQRQEFMNPILANFGVQLMPGILVQDNKEDFSPTLIIGEITDEAAERFPSFRLTRYHGYSFAFPSACGLNYVTNKGFDVCPVARSPQQKSWNELETTNFQDAVLTVNTQAGEVEQANSVVLALSRKLHNKEQRIMIVGDADCISNGELGKRRNGIYIANHQFVTGTFKWLSYDEYPIATDRPNLPDKKIKLSIQASIWIKTATMGVIPGCLFLLSIMTWIRRKRK</sequence>
<dbReference type="InterPro" id="IPR019196">
    <property type="entry name" value="ABC_transp_unknown"/>
</dbReference>
<dbReference type="GO" id="GO:0005886">
    <property type="term" value="C:plasma membrane"/>
    <property type="evidence" value="ECO:0007669"/>
    <property type="project" value="UniProtKB-SubCell"/>
</dbReference>
<feature type="transmembrane region" description="Helical" evidence="1">
    <location>
        <begin position="114"/>
        <end position="134"/>
    </location>
</feature>
<evidence type="ECO:0000313" key="5">
    <source>
        <dbReference type="Proteomes" id="UP000031937"/>
    </source>
</evidence>
<feature type="transmembrane region" description="Helical" evidence="1">
    <location>
        <begin position="259"/>
        <end position="276"/>
    </location>
</feature>
<dbReference type="AlphaFoldDB" id="A0A0C3MHM2"/>
<accession>A0A0C3MHM2</accession>
<dbReference type="EMBL" id="JPIT01000006">
    <property type="protein sequence ID" value="KIO47469.1"/>
    <property type="molecule type" value="Genomic_DNA"/>
</dbReference>
<name>A0A0C3MHM2_9PORP</name>
<keyword evidence="1" id="KW-1133">Transmembrane helix</keyword>
<evidence type="ECO:0000256" key="1">
    <source>
        <dbReference type="SAM" id="Phobius"/>
    </source>
</evidence>
<keyword evidence="6" id="KW-1185">Reference proteome</keyword>